<accession>A0ABU6ZP32</accession>
<dbReference type="Proteomes" id="UP001341840">
    <property type="component" value="Unassembled WGS sequence"/>
</dbReference>
<evidence type="ECO:0000313" key="2">
    <source>
        <dbReference type="EMBL" id="MED6223732.1"/>
    </source>
</evidence>
<feature type="compositionally biased region" description="Basic and acidic residues" evidence="1">
    <location>
        <begin position="12"/>
        <end position="27"/>
    </location>
</feature>
<organism evidence="2 3">
    <name type="scientific">Stylosanthes scabra</name>
    <dbReference type="NCBI Taxonomy" id="79078"/>
    <lineage>
        <taxon>Eukaryota</taxon>
        <taxon>Viridiplantae</taxon>
        <taxon>Streptophyta</taxon>
        <taxon>Embryophyta</taxon>
        <taxon>Tracheophyta</taxon>
        <taxon>Spermatophyta</taxon>
        <taxon>Magnoliopsida</taxon>
        <taxon>eudicotyledons</taxon>
        <taxon>Gunneridae</taxon>
        <taxon>Pentapetalae</taxon>
        <taxon>rosids</taxon>
        <taxon>fabids</taxon>
        <taxon>Fabales</taxon>
        <taxon>Fabaceae</taxon>
        <taxon>Papilionoideae</taxon>
        <taxon>50 kb inversion clade</taxon>
        <taxon>dalbergioids sensu lato</taxon>
        <taxon>Dalbergieae</taxon>
        <taxon>Pterocarpus clade</taxon>
        <taxon>Stylosanthes</taxon>
    </lineage>
</organism>
<evidence type="ECO:0000256" key="1">
    <source>
        <dbReference type="SAM" id="MobiDB-lite"/>
    </source>
</evidence>
<reference evidence="2 3" key="1">
    <citation type="journal article" date="2023" name="Plants (Basel)">
        <title>Bridging the Gap: Combining Genomics and Transcriptomics Approaches to Understand Stylosanthes scabra, an Orphan Legume from the Brazilian Caatinga.</title>
        <authorList>
            <person name="Ferreira-Neto J.R.C."/>
            <person name="da Silva M.D."/>
            <person name="Binneck E."/>
            <person name="de Melo N.F."/>
            <person name="da Silva R.H."/>
            <person name="de Melo A.L.T.M."/>
            <person name="Pandolfi V."/>
            <person name="Bustamante F.O."/>
            <person name="Brasileiro-Vidal A.C."/>
            <person name="Benko-Iseppon A.M."/>
        </authorList>
    </citation>
    <scope>NUCLEOTIDE SEQUENCE [LARGE SCALE GENOMIC DNA]</scope>
    <source>
        <tissue evidence="2">Leaves</tissue>
    </source>
</reference>
<dbReference type="EMBL" id="JASCZI010272882">
    <property type="protein sequence ID" value="MED6223732.1"/>
    <property type="molecule type" value="Genomic_DNA"/>
</dbReference>
<sequence>MMAGAEGEGSEIEGRSEGIEKDEGKGAMRIRLQQERWSDVLTIFALLHGAPSVFEESQARGKDGNGNQQKRHRSVRSCILSRALDNLG</sequence>
<protein>
    <submittedName>
        <fullName evidence="2">Uncharacterized protein</fullName>
    </submittedName>
</protein>
<gene>
    <name evidence="2" type="ORF">PIB30_076961</name>
</gene>
<feature type="region of interest" description="Disordered" evidence="1">
    <location>
        <begin position="54"/>
        <end position="75"/>
    </location>
</feature>
<evidence type="ECO:0000313" key="3">
    <source>
        <dbReference type="Proteomes" id="UP001341840"/>
    </source>
</evidence>
<name>A0ABU6ZP32_9FABA</name>
<keyword evidence="3" id="KW-1185">Reference proteome</keyword>
<comment type="caution">
    <text evidence="2">The sequence shown here is derived from an EMBL/GenBank/DDBJ whole genome shotgun (WGS) entry which is preliminary data.</text>
</comment>
<proteinExistence type="predicted"/>
<feature type="region of interest" description="Disordered" evidence="1">
    <location>
        <begin position="1"/>
        <end position="27"/>
    </location>
</feature>